<evidence type="ECO:0000256" key="1">
    <source>
        <dbReference type="SAM" id="Phobius"/>
    </source>
</evidence>
<dbReference type="AlphaFoldDB" id="A0A6L9L5H4"/>
<accession>A0A6L9L5H4</accession>
<keyword evidence="1" id="KW-0812">Transmembrane</keyword>
<dbReference type="Proteomes" id="UP000474175">
    <property type="component" value="Unassembled WGS sequence"/>
</dbReference>
<keyword evidence="1" id="KW-1133">Transmembrane helix</keyword>
<gene>
    <name evidence="2" type="ORF">GK108_05605</name>
</gene>
<evidence type="ECO:0000313" key="2">
    <source>
        <dbReference type="EMBL" id="NDU94341.1"/>
    </source>
</evidence>
<organism evidence="2 3">
    <name type="scientific">Spirosoma terrae</name>
    <dbReference type="NCBI Taxonomy" id="1968276"/>
    <lineage>
        <taxon>Bacteria</taxon>
        <taxon>Pseudomonadati</taxon>
        <taxon>Bacteroidota</taxon>
        <taxon>Cytophagia</taxon>
        <taxon>Cytophagales</taxon>
        <taxon>Cytophagaceae</taxon>
        <taxon>Spirosoma</taxon>
    </lineage>
</organism>
<feature type="transmembrane region" description="Helical" evidence="1">
    <location>
        <begin position="36"/>
        <end position="54"/>
    </location>
</feature>
<feature type="transmembrane region" description="Helical" evidence="1">
    <location>
        <begin position="151"/>
        <end position="171"/>
    </location>
</feature>
<sequence>MSVGLRYHFLIFGTQHSNAFLSMISPDKSIQIKLKALLAAWITIIFGTSALFTLTNPITFKTYSNNVFLNFFISTWEIADEIGPIVKISIIIIFAILVSISTNVIKYPQNSIYLVNAVLAILSVVIVLGLLPKAYSRGFGIGLTGIRFDHQTLPIYLIGSALGGLVYSYSLKRQNRKLTHI</sequence>
<evidence type="ECO:0000313" key="3">
    <source>
        <dbReference type="Proteomes" id="UP000474175"/>
    </source>
</evidence>
<protein>
    <submittedName>
        <fullName evidence="2">Uncharacterized protein</fullName>
    </submittedName>
</protein>
<comment type="caution">
    <text evidence="2">The sequence shown here is derived from an EMBL/GenBank/DDBJ whole genome shotgun (WGS) entry which is preliminary data.</text>
</comment>
<reference evidence="2 3" key="1">
    <citation type="submission" date="2020-02" db="EMBL/GenBank/DDBJ databases">
        <title>Draft genome sequence of two Spirosoma agri KCTC 52727 and Spirosoma terrae KCTC 52035.</title>
        <authorList>
            <person name="Rojas J."/>
            <person name="Ambika Manirajan B."/>
            <person name="Suarez C."/>
            <person name="Ratering S."/>
            <person name="Schnell S."/>
        </authorList>
    </citation>
    <scope>NUCLEOTIDE SEQUENCE [LARGE SCALE GENOMIC DNA]</scope>
    <source>
        <strain evidence="2 3">KCTC 52035</strain>
    </source>
</reference>
<feature type="transmembrane region" description="Helical" evidence="1">
    <location>
        <begin position="85"/>
        <end position="105"/>
    </location>
</feature>
<dbReference type="EMBL" id="JAAFZH010000002">
    <property type="protein sequence ID" value="NDU94341.1"/>
    <property type="molecule type" value="Genomic_DNA"/>
</dbReference>
<keyword evidence="1" id="KW-0472">Membrane</keyword>
<feature type="transmembrane region" description="Helical" evidence="1">
    <location>
        <begin position="112"/>
        <end position="131"/>
    </location>
</feature>
<dbReference type="RefSeq" id="WP_163944180.1">
    <property type="nucleotide sequence ID" value="NZ_JAAFZH010000002.1"/>
</dbReference>
<proteinExistence type="predicted"/>
<keyword evidence="3" id="KW-1185">Reference proteome</keyword>
<name>A0A6L9L5H4_9BACT</name>